<feature type="compositionally biased region" description="Low complexity" evidence="2">
    <location>
        <begin position="278"/>
        <end position="288"/>
    </location>
</feature>
<accession>A0A3B3YHL8</accession>
<reference evidence="5" key="2">
    <citation type="submission" date="2025-09" db="UniProtKB">
        <authorList>
            <consortium name="Ensembl"/>
        </authorList>
    </citation>
    <scope>IDENTIFICATION</scope>
</reference>
<evidence type="ECO:0000259" key="4">
    <source>
        <dbReference type="PROSITE" id="PS51406"/>
    </source>
</evidence>
<feature type="compositionally biased region" description="Basic and acidic residues" evidence="2">
    <location>
        <begin position="267"/>
        <end position="277"/>
    </location>
</feature>
<sequence>MLVTLGLILLLIPFPSFQTATLDKRDAAGSNVTKGNTVSTFSKPKTTAAPSKQSLNPTLKPNTVTVTILPTAGSNQRSAANAATTTKSKLSVAVVQTTPPSPARAPKATYTNRDKHKLNQTASTKLLSLSEEKANKIKSEPTGVHQDQSTITKLSSDSTLKTSRNKPQQSHNQTTSSKSPLASNEKNAEDKSSHKVPSTPSSGSKPTKDRAAAGNQTVFDNPLTTGDDKSKDKLTPNVPTLPTSVSKTSRGKTTASGNQTIAQTHTPKSDDKSKDKSTQSVLSLSTTSKPTKVKATVSTNQTTSDNFPPSGDKKSKDVSNTLPIPTNELLNGALESGEVTIYPQGKEGRAVRVYCDMETDGGGWTVFQRRMNGKTDFYRTWSEYKAGFGNLSEEFWLGNELLHNLTSIGPVSLRVDLESGNDTAYARYANFSVASEGRNYTLTVSGYTGTAGDSMKYHNGRPFSTRDKEPDPLGIHCAKAYVGGWWYKNCYKVNLNGLYGMNSNNQGIVWIDWKGKDVSIPFSEMKFRPSRFSPATHG</sequence>
<dbReference type="GO" id="GO:0005615">
    <property type="term" value="C:extracellular space"/>
    <property type="evidence" value="ECO:0007669"/>
    <property type="project" value="TreeGrafter"/>
</dbReference>
<feature type="compositionally biased region" description="Polar residues" evidence="2">
    <location>
        <begin position="165"/>
        <end position="185"/>
    </location>
</feature>
<evidence type="ECO:0000313" key="6">
    <source>
        <dbReference type="Proteomes" id="UP000261480"/>
    </source>
</evidence>
<dbReference type="CDD" id="cd00087">
    <property type="entry name" value="FReD"/>
    <property type="match status" value="1"/>
</dbReference>
<proteinExistence type="predicted"/>
<dbReference type="SMART" id="SM00186">
    <property type="entry name" value="FBG"/>
    <property type="match status" value="1"/>
</dbReference>
<feature type="signal peptide" evidence="3">
    <location>
        <begin position="1"/>
        <end position="19"/>
    </location>
</feature>
<keyword evidence="6" id="KW-1185">Reference proteome</keyword>
<feature type="compositionally biased region" description="Polar residues" evidence="2">
    <location>
        <begin position="30"/>
        <end position="58"/>
    </location>
</feature>
<evidence type="ECO:0000256" key="1">
    <source>
        <dbReference type="ARBA" id="ARBA00023157"/>
    </source>
</evidence>
<evidence type="ECO:0000256" key="2">
    <source>
        <dbReference type="SAM" id="MobiDB-lite"/>
    </source>
</evidence>
<organism evidence="5 6">
    <name type="scientific">Poecilia mexicana</name>
    <dbReference type="NCBI Taxonomy" id="48701"/>
    <lineage>
        <taxon>Eukaryota</taxon>
        <taxon>Metazoa</taxon>
        <taxon>Chordata</taxon>
        <taxon>Craniata</taxon>
        <taxon>Vertebrata</taxon>
        <taxon>Euteleostomi</taxon>
        <taxon>Actinopterygii</taxon>
        <taxon>Neopterygii</taxon>
        <taxon>Teleostei</taxon>
        <taxon>Neoteleostei</taxon>
        <taxon>Acanthomorphata</taxon>
        <taxon>Ovalentaria</taxon>
        <taxon>Atherinomorphae</taxon>
        <taxon>Cyprinodontiformes</taxon>
        <taxon>Poeciliidae</taxon>
        <taxon>Poeciliinae</taxon>
        <taxon>Poecilia</taxon>
    </lineage>
</organism>
<feature type="compositionally biased region" description="Polar residues" evidence="2">
    <location>
        <begin position="214"/>
        <end position="224"/>
    </location>
</feature>
<feature type="compositionally biased region" description="Polar residues" evidence="2">
    <location>
        <begin position="237"/>
        <end position="266"/>
    </location>
</feature>
<dbReference type="Gene3D" id="3.90.215.10">
    <property type="entry name" value="Gamma Fibrinogen, chain A, domain 1"/>
    <property type="match status" value="1"/>
</dbReference>
<dbReference type="InterPro" id="IPR002181">
    <property type="entry name" value="Fibrinogen_a/b/g_C_dom"/>
</dbReference>
<evidence type="ECO:0000313" key="5">
    <source>
        <dbReference type="Ensembl" id="ENSPMEP00000026535.1"/>
    </source>
</evidence>
<feature type="compositionally biased region" description="Polar residues" evidence="2">
    <location>
        <begin position="296"/>
        <end position="307"/>
    </location>
</feature>
<dbReference type="FunFam" id="3.90.215.10:FF:000001">
    <property type="entry name" value="Tenascin isoform 1"/>
    <property type="match status" value="1"/>
</dbReference>
<dbReference type="PANTHER" id="PTHR19143">
    <property type="entry name" value="FIBRINOGEN/TENASCIN/ANGIOPOEITIN"/>
    <property type="match status" value="1"/>
</dbReference>
<dbReference type="InterPro" id="IPR014716">
    <property type="entry name" value="Fibrinogen_a/b/g_C_1"/>
</dbReference>
<feature type="region of interest" description="Disordered" evidence="2">
    <location>
        <begin position="91"/>
        <end position="321"/>
    </location>
</feature>
<evidence type="ECO:0000256" key="3">
    <source>
        <dbReference type="SAM" id="SignalP"/>
    </source>
</evidence>
<keyword evidence="3" id="KW-0732">Signal</keyword>
<dbReference type="PANTHER" id="PTHR19143:SF254">
    <property type="entry name" value="TENASCIN-R"/>
    <property type="match status" value="1"/>
</dbReference>
<dbReference type="STRING" id="48701.ENSPMEP00000026535"/>
<name>A0A3B3YHL8_9TELE</name>
<protein>
    <recommendedName>
        <fullName evidence="4">Fibrinogen C-terminal domain-containing protein</fullName>
    </recommendedName>
</protein>
<keyword evidence="1" id="KW-1015">Disulfide bond</keyword>
<dbReference type="PROSITE" id="PS51406">
    <property type="entry name" value="FIBRINOGEN_C_2"/>
    <property type="match status" value="1"/>
</dbReference>
<dbReference type="SUPFAM" id="SSF56496">
    <property type="entry name" value="Fibrinogen C-terminal domain-like"/>
    <property type="match status" value="1"/>
</dbReference>
<dbReference type="InterPro" id="IPR050373">
    <property type="entry name" value="Fibrinogen_C-term_domain"/>
</dbReference>
<dbReference type="Proteomes" id="UP000261480">
    <property type="component" value="Unplaced"/>
</dbReference>
<feature type="domain" description="Fibrinogen C-terminal" evidence="4">
    <location>
        <begin position="317"/>
        <end position="531"/>
    </location>
</feature>
<dbReference type="AlphaFoldDB" id="A0A3B3YHL8"/>
<feature type="compositionally biased region" description="Basic and acidic residues" evidence="2">
    <location>
        <begin position="130"/>
        <end position="139"/>
    </location>
</feature>
<feature type="region of interest" description="Disordered" evidence="2">
    <location>
        <begin position="28"/>
        <end position="58"/>
    </location>
</feature>
<feature type="compositionally biased region" description="Low complexity" evidence="2">
    <location>
        <begin position="149"/>
        <end position="162"/>
    </location>
</feature>
<dbReference type="InterPro" id="IPR036056">
    <property type="entry name" value="Fibrinogen-like_C"/>
</dbReference>
<feature type="chain" id="PRO_5017214910" description="Fibrinogen C-terminal domain-containing protein" evidence="3">
    <location>
        <begin position="20"/>
        <end position="538"/>
    </location>
</feature>
<dbReference type="Pfam" id="PF00147">
    <property type="entry name" value="Fibrinogen_C"/>
    <property type="match status" value="1"/>
</dbReference>
<dbReference type="NCBIfam" id="NF040941">
    <property type="entry name" value="GGGWT_bact"/>
    <property type="match status" value="1"/>
</dbReference>
<dbReference type="Ensembl" id="ENSPMET00000002322.1">
    <property type="protein sequence ID" value="ENSPMEP00000026535.1"/>
    <property type="gene ID" value="ENSPMEG00000010294.1"/>
</dbReference>
<reference evidence="5" key="1">
    <citation type="submission" date="2025-08" db="UniProtKB">
        <authorList>
            <consortium name="Ensembl"/>
        </authorList>
    </citation>
    <scope>IDENTIFICATION</scope>
</reference>